<organism evidence="1">
    <name type="scientific">marine sediment metagenome</name>
    <dbReference type="NCBI Taxonomy" id="412755"/>
    <lineage>
        <taxon>unclassified sequences</taxon>
        <taxon>metagenomes</taxon>
        <taxon>ecological metagenomes</taxon>
    </lineage>
</organism>
<evidence type="ECO:0000313" key="1">
    <source>
        <dbReference type="EMBL" id="KKK85151.1"/>
    </source>
</evidence>
<dbReference type="AlphaFoldDB" id="A0A0F9BL76"/>
<dbReference type="EMBL" id="LAZR01051446">
    <property type="protein sequence ID" value="KKK85151.1"/>
    <property type="molecule type" value="Genomic_DNA"/>
</dbReference>
<name>A0A0F9BL76_9ZZZZ</name>
<proteinExistence type="predicted"/>
<accession>A0A0F9BL76</accession>
<sequence length="74" mass="9024">EWGLELVEEKESGRDIFRNEVLEYYKNVTGKKRVVQIPKEVGARYDEGYTMDDAKKVIFYKHLKWWDDNNKRIR</sequence>
<feature type="non-terminal residue" evidence="1">
    <location>
        <position position="1"/>
    </location>
</feature>
<reference evidence="1" key="1">
    <citation type="journal article" date="2015" name="Nature">
        <title>Complex archaea that bridge the gap between prokaryotes and eukaryotes.</title>
        <authorList>
            <person name="Spang A."/>
            <person name="Saw J.H."/>
            <person name="Jorgensen S.L."/>
            <person name="Zaremba-Niedzwiedzka K."/>
            <person name="Martijn J."/>
            <person name="Lind A.E."/>
            <person name="van Eijk R."/>
            <person name="Schleper C."/>
            <person name="Guy L."/>
            <person name="Ettema T.J."/>
        </authorList>
    </citation>
    <scope>NUCLEOTIDE SEQUENCE</scope>
</reference>
<gene>
    <name evidence="1" type="ORF">LCGC14_2776190</name>
</gene>
<comment type="caution">
    <text evidence="1">The sequence shown here is derived from an EMBL/GenBank/DDBJ whole genome shotgun (WGS) entry which is preliminary data.</text>
</comment>
<protein>
    <submittedName>
        <fullName evidence="1">Uncharacterized protein</fullName>
    </submittedName>
</protein>